<dbReference type="InterPro" id="IPR004398">
    <property type="entry name" value="RNA_MeTrfase_RsmD"/>
</dbReference>
<dbReference type="PIRSF" id="PIRSF004553">
    <property type="entry name" value="CHP00095"/>
    <property type="match status" value="1"/>
</dbReference>
<keyword evidence="2 3" id="KW-0808">Transferase</keyword>
<name>A0A1H3YI62_9FLAO</name>
<dbReference type="Pfam" id="PF03602">
    <property type="entry name" value="Cons_hypoth95"/>
    <property type="match status" value="1"/>
</dbReference>
<dbReference type="PANTHER" id="PTHR43542">
    <property type="entry name" value="METHYLTRANSFERASE"/>
    <property type="match status" value="1"/>
</dbReference>
<dbReference type="SUPFAM" id="SSF53335">
    <property type="entry name" value="S-adenosyl-L-methionine-dependent methyltransferases"/>
    <property type="match status" value="1"/>
</dbReference>
<keyword evidence="1 3" id="KW-0489">Methyltransferase</keyword>
<dbReference type="Gene3D" id="3.40.50.150">
    <property type="entry name" value="Vaccinia Virus protein VP39"/>
    <property type="match status" value="1"/>
</dbReference>
<dbReference type="STRING" id="908615.SAMN05421540_103157"/>
<evidence type="ECO:0000313" key="4">
    <source>
        <dbReference type="Proteomes" id="UP000198820"/>
    </source>
</evidence>
<dbReference type="PROSITE" id="PS00092">
    <property type="entry name" value="N6_MTASE"/>
    <property type="match status" value="1"/>
</dbReference>
<dbReference type="CDD" id="cd02440">
    <property type="entry name" value="AdoMet_MTases"/>
    <property type="match status" value="1"/>
</dbReference>
<dbReference type="GO" id="GO:0008168">
    <property type="term" value="F:methyltransferase activity"/>
    <property type="evidence" value="ECO:0007669"/>
    <property type="project" value="UniProtKB-KW"/>
</dbReference>
<evidence type="ECO:0000313" key="3">
    <source>
        <dbReference type="EMBL" id="SEA11280.1"/>
    </source>
</evidence>
<dbReference type="Proteomes" id="UP000198820">
    <property type="component" value="Unassembled WGS sequence"/>
</dbReference>
<dbReference type="RefSeq" id="WP_093240673.1">
    <property type="nucleotide sequence ID" value="NZ_FNQF01000003.1"/>
</dbReference>
<protein>
    <submittedName>
        <fullName evidence="3">16S rRNA (Guanine(966)-N(2))-methyltransferase RsmD</fullName>
    </submittedName>
</protein>
<dbReference type="AlphaFoldDB" id="A0A1H3YI62"/>
<gene>
    <name evidence="3" type="ORF">SAMN05421540_103157</name>
</gene>
<evidence type="ECO:0000256" key="1">
    <source>
        <dbReference type="ARBA" id="ARBA00022603"/>
    </source>
</evidence>
<dbReference type="PANTHER" id="PTHR43542:SF1">
    <property type="entry name" value="METHYLTRANSFERASE"/>
    <property type="match status" value="1"/>
</dbReference>
<organism evidence="3 4">
    <name type="scientific">Psychroflexus halocasei</name>
    <dbReference type="NCBI Taxonomy" id="908615"/>
    <lineage>
        <taxon>Bacteria</taxon>
        <taxon>Pseudomonadati</taxon>
        <taxon>Bacteroidota</taxon>
        <taxon>Flavobacteriia</taxon>
        <taxon>Flavobacteriales</taxon>
        <taxon>Flavobacteriaceae</taxon>
        <taxon>Psychroflexus</taxon>
    </lineage>
</organism>
<reference evidence="3 4" key="1">
    <citation type="submission" date="2016-10" db="EMBL/GenBank/DDBJ databases">
        <authorList>
            <person name="de Groot N.N."/>
        </authorList>
    </citation>
    <scope>NUCLEOTIDE SEQUENCE [LARGE SCALE GENOMIC DNA]</scope>
    <source>
        <strain evidence="3 4">DSM 23581</strain>
    </source>
</reference>
<accession>A0A1H3YI62</accession>
<dbReference type="InterPro" id="IPR002052">
    <property type="entry name" value="DNA_methylase_N6_adenine_CS"/>
</dbReference>
<dbReference type="GO" id="GO:0003676">
    <property type="term" value="F:nucleic acid binding"/>
    <property type="evidence" value="ECO:0007669"/>
    <property type="project" value="InterPro"/>
</dbReference>
<evidence type="ECO:0000256" key="2">
    <source>
        <dbReference type="ARBA" id="ARBA00022679"/>
    </source>
</evidence>
<dbReference type="EMBL" id="FNQF01000003">
    <property type="protein sequence ID" value="SEA11280.1"/>
    <property type="molecule type" value="Genomic_DNA"/>
</dbReference>
<keyword evidence="4" id="KW-1185">Reference proteome</keyword>
<dbReference type="GO" id="GO:0031167">
    <property type="term" value="P:rRNA methylation"/>
    <property type="evidence" value="ECO:0007669"/>
    <property type="project" value="InterPro"/>
</dbReference>
<proteinExistence type="predicted"/>
<dbReference type="NCBIfam" id="TIGR00095">
    <property type="entry name" value="16S rRNA (guanine(966)-N(2))-methyltransferase RsmD"/>
    <property type="match status" value="1"/>
</dbReference>
<sequence length="180" mass="20926">MRIISGIHKGRRIQAPKNLPTRPTTDRAKEALFNILENQYSFSDISILDLFSGIGSISLEFGSRGVKDIDLVEKNSNCIKHLNKTFEGLNLKANINKRDVFQYIEQNKKSYDVIFADPPYEIEKEKLNELIEIINQNEMLKNEDSQIIIEHSKFLSLEDHPQFIQSRRYGLSNFSFFEKL</sequence>
<dbReference type="InterPro" id="IPR029063">
    <property type="entry name" value="SAM-dependent_MTases_sf"/>
</dbReference>